<organism evidence="2 3">
    <name type="scientific">Streptomyces fructofermentans</name>
    <dbReference type="NCBI Taxonomy" id="152141"/>
    <lineage>
        <taxon>Bacteria</taxon>
        <taxon>Bacillati</taxon>
        <taxon>Actinomycetota</taxon>
        <taxon>Actinomycetes</taxon>
        <taxon>Kitasatosporales</taxon>
        <taxon>Streptomycetaceae</taxon>
        <taxon>Streptomyces</taxon>
    </lineage>
</organism>
<proteinExistence type="predicted"/>
<reference evidence="2" key="2">
    <citation type="submission" date="2020-09" db="EMBL/GenBank/DDBJ databases">
        <authorList>
            <person name="Sun Q."/>
            <person name="Ohkuma M."/>
        </authorList>
    </citation>
    <scope>NUCLEOTIDE SEQUENCE</scope>
    <source>
        <strain evidence="2">JCM 4956</strain>
    </source>
</reference>
<gene>
    <name evidence="2" type="ORF">GCM10010515_42900</name>
</gene>
<feature type="region of interest" description="Disordered" evidence="1">
    <location>
        <begin position="1"/>
        <end position="33"/>
    </location>
</feature>
<keyword evidence="3" id="KW-1185">Reference proteome</keyword>
<protein>
    <submittedName>
        <fullName evidence="2">Uncharacterized protein</fullName>
    </submittedName>
</protein>
<reference evidence="2" key="1">
    <citation type="journal article" date="2014" name="Int. J. Syst. Evol. Microbiol.">
        <title>Complete genome sequence of Corynebacterium casei LMG S-19264T (=DSM 44701T), isolated from a smear-ripened cheese.</title>
        <authorList>
            <consortium name="US DOE Joint Genome Institute (JGI-PGF)"/>
            <person name="Walter F."/>
            <person name="Albersmeier A."/>
            <person name="Kalinowski J."/>
            <person name="Ruckert C."/>
        </authorList>
    </citation>
    <scope>NUCLEOTIDE SEQUENCE</scope>
    <source>
        <strain evidence="2">JCM 4956</strain>
    </source>
</reference>
<dbReference type="Proteomes" id="UP000645555">
    <property type="component" value="Unassembled WGS sequence"/>
</dbReference>
<dbReference type="EMBL" id="BMWD01000015">
    <property type="protein sequence ID" value="GGX70787.1"/>
    <property type="molecule type" value="Genomic_DNA"/>
</dbReference>
<evidence type="ECO:0000313" key="2">
    <source>
        <dbReference type="EMBL" id="GGX70787.1"/>
    </source>
</evidence>
<dbReference type="AlphaFoldDB" id="A0A918NIZ6"/>
<feature type="region of interest" description="Disordered" evidence="1">
    <location>
        <begin position="51"/>
        <end position="70"/>
    </location>
</feature>
<comment type="caution">
    <text evidence="2">The sequence shown here is derived from an EMBL/GenBank/DDBJ whole genome shotgun (WGS) entry which is preliminary data.</text>
</comment>
<evidence type="ECO:0000256" key="1">
    <source>
        <dbReference type="SAM" id="MobiDB-lite"/>
    </source>
</evidence>
<name>A0A918NIZ6_9ACTN</name>
<sequence length="70" mass="7401">MIAGPGRRTGDRAGRAENGERVLRAGTGDRAAHRRTVPRFGCEVVKREGSARRARPVRAGAPCCGSDTAI</sequence>
<evidence type="ECO:0000313" key="3">
    <source>
        <dbReference type="Proteomes" id="UP000645555"/>
    </source>
</evidence>
<feature type="compositionally biased region" description="Basic and acidic residues" evidence="1">
    <location>
        <begin position="8"/>
        <end position="23"/>
    </location>
</feature>
<accession>A0A918NIZ6</accession>